<organism evidence="10 11">
    <name type="scientific">Corynebacterium occultum</name>
    <dbReference type="NCBI Taxonomy" id="2675219"/>
    <lineage>
        <taxon>Bacteria</taxon>
        <taxon>Bacillati</taxon>
        <taxon>Actinomycetota</taxon>
        <taxon>Actinomycetes</taxon>
        <taxon>Mycobacteriales</taxon>
        <taxon>Corynebacteriaceae</taxon>
        <taxon>Corynebacterium</taxon>
    </lineage>
</organism>
<sequence length="507" mass="53372">MDALIPLLVAVPLVSSALAVMAPWKWARDLLHLIIPAASILAGIGLFTYTAEHGTLAHNVGLFQGGVAIPFAVDTFSAIMIITTGIVALVANWFATVAGETRSRYYPALTLMLITGVNGALMTADLFNFFVFIEVMLLPSYGLMAMTGTGARLAAGRTFVLVNLAASTMLVVGVGFVYGVTGSVNIAALQGVAAGNGPATVAMGMVIIAIATKAGVFPVHTWLPRTYPGTSAAVMGLFSGLHTKVAVYMLFRIYVVIFDLEDRWNTLIIVVMVASMLLGGFAGLAENSIRRVLAYQMINGMPFILVMLAFTSGDPQRALAAGLLYTLHHMITVGSLVLTSGAIEETYGTGVLKRLSGLARREPVVAAVFAAGAFSVVGFPPFSGLWGKAFIVIEVARAADWRSWVVISAIILASFGALLAMLRVWRQVFWGRPMQSVPGSLRVRGGVIGPAATLMAVSLAMFIFAGPLIDAALTATGDLLDVATYQQAVLGDDPVGVPDMSELQGGR</sequence>
<feature type="domain" description="NADH:quinone oxidoreductase/Mrp antiporter transmembrane" evidence="9">
    <location>
        <begin position="125"/>
        <end position="407"/>
    </location>
</feature>
<evidence type="ECO:0000256" key="7">
    <source>
        <dbReference type="RuleBase" id="RU000320"/>
    </source>
</evidence>
<dbReference type="GO" id="GO:0005886">
    <property type="term" value="C:plasma membrane"/>
    <property type="evidence" value="ECO:0007669"/>
    <property type="project" value="UniProtKB-SubCell"/>
</dbReference>
<feature type="transmembrane region" description="Helical" evidence="8">
    <location>
        <begin position="159"/>
        <end position="181"/>
    </location>
</feature>
<keyword evidence="5 8" id="KW-1133">Transmembrane helix</keyword>
<feature type="transmembrane region" description="Helical" evidence="8">
    <location>
        <begin position="322"/>
        <end position="343"/>
    </location>
</feature>
<feature type="transmembrane region" description="Helical" evidence="8">
    <location>
        <begin position="105"/>
        <end position="123"/>
    </location>
</feature>
<dbReference type="InterPro" id="IPR001750">
    <property type="entry name" value="ND/Mrp_TM"/>
</dbReference>
<accession>A0A6B8VT91</accession>
<evidence type="ECO:0000313" key="10">
    <source>
        <dbReference type="EMBL" id="QGU06259.1"/>
    </source>
</evidence>
<feature type="transmembrane region" description="Helical" evidence="8">
    <location>
        <begin position="79"/>
        <end position="98"/>
    </location>
</feature>
<feature type="transmembrane region" description="Helical" evidence="8">
    <location>
        <begin position="446"/>
        <end position="469"/>
    </location>
</feature>
<feature type="transmembrane region" description="Helical" evidence="8">
    <location>
        <begin position="292"/>
        <end position="310"/>
    </location>
</feature>
<evidence type="ECO:0000256" key="2">
    <source>
        <dbReference type="ARBA" id="ARBA00005346"/>
    </source>
</evidence>
<dbReference type="EMBL" id="CP046455">
    <property type="protein sequence ID" value="QGU06259.1"/>
    <property type="molecule type" value="Genomic_DNA"/>
</dbReference>
<evidence type="ECO:0000256" key="6">
    <source>
        <dbReference type="ARBA" id="ARBA00023136"/>
    </source>
</evidence>
<keyword evidence="3" id="KW-1003">Cell membrane</keyword>
<dbReference type="Proteomes" id="UP000424462">
    <property type="component" value="Chromosome"/>
</dbReference>
<feature type="transmembrane region" description="Helical" evidence="8">
    <location>
        <begin position="264"/>
        <end position="285"/>
    </location>
</feature>
<feature type="transmembrane region" description="Helical" evidence="8">
    <location>
        <begin position="403"/>
        <end position="425"/>
    </location>
</feature>
<protein>
    <submittedName>
        <fullName evidence="10">Na(+)/H(+) antiporter subunit D</fullName>
    </submittedName>
</protein>
<gene>
    <name evidence="10" type="primary">mrpD1</name>
    <name evidence="10" type="ORF">COCCU_01490</name>
</gene>
<evidence type="ECO:0000256" key="4">
    <source>
        <dbReference type="ARBA" id="ARBA00022692"/>
    </source>
</evidence>
<dbReference type="KEGG" id="cok:COCCU_01490"/>
<dbReference type="Pfam" id="PF00361">
    <property type="entry name" value="Proton_antipo_M"/>
    <property type="match status" value="1"/>
</dbReference>
<keyword evidence="4 7" id="KW-0812">Transmembrane</keyword>
<dbReference type="PANTHER" id="PTHR42703">
    <property type="entry name" value="NADH DEHYDROGENASE"/>
    <property type="match status" value="1"/>
</dbReference>
<keyword evidence="11" id="KW-1185">Reference proteome</keyword>
<dbReference type="RefSeq" id="WP_156229843.1">
    <property type="nucleotide sequence ID" value="NZ_CP046455.1"/>
</dbReference>
<evidence type="ECO:0000256" key="5">
    <source>
        <dbReference type="ARBA" id="ARBA00022989"/>
    </source>
</evidence>
<proteinExistence type="inferred from homology"/>
<comment type="similarity">
    <text evidence="2">Belongs to the CPA3 antiporters (TC 2.A.63) subunit D family.</text>
</comment>
<reference evidence="10 11" key="1">
    <citation type="submission" date="2019-11" db="EMBL/GenBank/DDBJ databases">
        <title>Complete genome sequence of Corynebacterium kalinowskii 1959, a novel Corynebacterium species isolated from soil of a small paddock in Vilsendorf, Germany.</title>
        <authorList>
            <person name="Schaffert L."/>
            <person name="Ruwe M."/>
            <person name="Milse J."/>
            <person name="Hanuschka K."/>
            <person name="Ortseifen V."/>
            <person name="Droste J."/>
            <person name="Brandt D."/>
            <person name="Schlueter L."/>
            <person name="Kutter Y."/>
            <person name="Vinke S."/>
            <person name="Viehoefer P."/>
            <person name="Jacob L."/>
            <person name="Luebke N.-C."/>
            <person name="Schulte-Berndt E."/>
            <person name="Hain C."/>
            <person name="Linder M."/>
            <person name="Schmidt P."/>
            <person name="Wollenschlaeger L."/>
            <person name="Luttermann T."/>
            <person name="Thieme E."/>
            <person name="Hassa J."/>
            <person name="Haak M."/>
            <person name="Wittchen M."/>
            <person name="Mentz A."/>
            <person name="Persicke M."/>
            <person name="Busche T."/>
            <person name="Ruckert C."/>
        </authorList>
    </citation>
    <scope>NUCLEOTIDE SEQUENCE [LARGE SCALE GENOMIC DNA]</scope>
    <source>
        <strain evidence="10 11">2039</strain>
    </source>
</reference>
<feature type="transmembrane region" description="Helical" evidence="8">
    <location>
        <begin position="364"/>
        <end position="383"/>
    </location>
</feature>
<comment type="subcellular location">
    <subcellularLocation>
        <location evidence="1">Cell membrane</location>
        <topology evidence="1">Multi-pass membrane protein</topology>
    </subcellularLocation>
    <subcellularLocation>
        <location evidence="7">Membrane</location>
        <topology evidence="7">Multi-pass membrane protein</topology>
    </subcellularLocation>
</comment>
<evidence type="ECO:0000256" key="3">
    <source>
        <dbReference type="ARBA" id="ARBA00022475"/>
    </source>
</evidence>
<evidence type="ECO:0000256" key="8">
    <source>
        <dbReference type="SAM" id="Phobius"/>
    </source>
</evidence>
<name>A0A6B8VT91_9CORY</name>
<evidence type="ECO:0000313" key="11">
    <source>
        <dbReference type="Proteomes" id="UP000424462"/>
    </source>
</evidence>
<dbReference type="NCBIfam" id="NF006239">
    <property type="entry name" value="PRK08375.1-5"/>
    <property type="match status" value="1"/>
</dbReference>
<feature type="transmembrane region" description="Helical" evidence="8">
    <location>
        <begin position="29"/>
        <end position="49"/>
    </location>
</feature>
<evidence type="ECO:0000256" key="1">
    <source>
        <dbReference type="ARBA" id="ARBA00004651"/>
    </source>
</evidence>
<dbReference type="PANTHER" id="PTHR42703:SF1">
    <property type="entry name" value="NA(+)_H(+) ANTIPORTER SUBUNIT D1"/>
    <property type="match status" value="1"/>
</dbReference>
<keyword evidence="6 8" id="KW-0472">Membrane</keyword>
<feature type="transmembrane region" description="Helical" evidence="8">
    <location>
        <begin position="201"/>
        <end position="223"/>
    </location>
</feature>
<dbReference type="AlphaFoldDB" id="A0A6B8VT91"/>
<feature type="transmembrane region" description="Helical" evidence="8">
    <location>
        <begin position="235"/>
        <end position="258"/>
    </location>
</feature>
<feature type="transmembrane region" description="Helical" evidence="8">
    <location>
        <begin position="129"/>
        <end position="147"/>
    </location>
</feature>
<evidence type="ECO:0000259" key="9">
    <source>
        <dbReference type="Pfam" id="PF00361"/>
    </source>
</evidence>
<dbReference type="InterPro" id="IPR050586">
    <property type="entry name" value="CPA3_Na-H_Antiporter_D"/>
</dbReference>